<dbReference type="AlphaFoldDB" id="A0A953NBB2"/>
<keyword evidence="3" id="KW-1185">Reference proteome</keyword>
<dbReference type="Pfam" id="PF08909">
    <property type="entry name" value="DUF1854"/>
    <property type="match status" value="1"/>
</dbReference>
<evidence type="ECO:0000259" key="1">
    <source>
        <dbReference type="Pfam" id="PF08909"/>
    </source>
</evidence>
<gene>
    <name evidence="2" type="ORF">KZZ10_14950</name>
</gene>
<protein>
    <submittedName>
        <fullName evidence="2">DUF1854 domain-containing protein</fullName>
    </submittedName>
</protein>
<organism evidence="2 3">
    <name type="scientific">Zwartia hollandica</name>
    <dbReference type="NCBI Taxonomy" id="324606"/>
    <lineage>
        <taxon>Bacteria</taxon>
        <taxon>Pseudomonadati</taxon>
        <taxon>Pseudomonadota</taxon>
        <taxon>Betaproteobacteria</taxon>
        <taxon>Burkholderiales</taxon>
        <taxon>Alcaligenaceae</taxon>
        <taxon>Zwartia</taxon>
    </lineage>
</organism>
<feature type="domain" description="DUF1854" evidence="1">
    <location>
        <begin position="23"/>
        <end position="152"/>
    </location>
</feature>
<dbReference type="EMBL" id="JAHXRI010000025">
    <property type="protein sequence ID" value="MBZ1351940.1"/>
    <property type="molecule type" value="Genomic_DNA"/>
</dbReference>
<sequence>MDFQLTRNQAGRLVLTLSDGVVHEGVLPVRAFPVHAPDDYVALVGVQGKELVWIDHLEELTEDVRSLILEEIASREVMPTILSIANVSTYSTPSTWDVVTDRGTTRFVLKGEEDIRRLASAALIITDSHGMRFYLADMLQLDKNSRRILDRFL</sequence>
<comment type="caution">
    <text evidence="2">The sequence shown here is derived from an EMBL/GenBank/DDBJ whole genome shotgun (WGS) entry which is preliminary data.</text>
</comment>
<accession>A0A953NBB2</accession>
<name>A0A953NBB2_9BURK</name>
<dbReference type="RefSeq" id="WP_259662347.1">
    <property type="nucleotide sequence ID" value="NZ_JAHXRI010000025.1"/>
</dbReference>
<evidence type="ECO:0000313" key="2">
    <source>
        <dbReference type="EMBL" id="MBZ1351940.1"/>
    </source>
</evidence>
<dbReference type="Proteomes" id="UP000739565">
    <property type="component" value="Unassembled WGS sequence"/>
</dbReference>
<reference evidence="2" key="1">
    <citation type="submission" date="2021-07" db="EMBL/GenBank/DDBJ databases">
        <title>New genus and species of the family Alcaligenaceae.</title>
        <authorList>
            <person name="Hahn M.W."/>
        </authorList>
    </citation>
    <scope>NUCLEOTIDE SEQUENCE</scope>
    <source>
        <strain evidence="2">LF4-65</strain>
    </source>
</reference>
<proteinExistence type="predicted"/>
<dbReference type="InterPro" id="IPR015005">
    <property type="entry name" value="DUF1854"/>
</dbReference>
<evidence type="ECO:0000313" key="3">
    <source>
        <dbReference type="Proteomes" id="UP000739565"/>
    </source>
</evidence>